<dbReference type="KEGG" id="fmr:Fuma_05219"/>
<dbReference type="EMBL" id="CP017641">
    <property type="protein sequence ID" value="APZ95560.1"/>
    <property type="molecule type" value="Genomic_DNA"/>
</dbReference>
<proteinExistence type="predicted"/>
<dbReference type="SUPFAM" id="SSF51735">
    <property type="entry name" value="NAD(P)-binding Rossmann-fold domains"/>
    <property type="match status" value="1"/>
</dbReference>
<dbReference type="RefSeq" id="WP_077026707.1">
    <property type="nucleotide sequence ID" value="NZ_CP017641.1"/>
</dbReference>
<organism evidence="3 4">
    <name type="scientific">Fuerstiella marisgermanici</name>
    <dbReference type="NCBI Taxonomy" id="1891926"/>
    <lineage>
        <taxon>Bacteria</taxon>
        <taxon>Pseudomonadati</taxon>
        <taxon>Planctomycetota</taxon>
        <taxon>Planctomycetia</taxon>
        <taxon>Planctomycetales</taxon>
        <taxon>Planctomycetaceae</taxon>
        <taxon>Fuerstiella</taxon>
    </lineage>
</organism>
<name>A0A1P8WNC6_9PLAN</name>
<dbReference type="OrthoDB" id="9783105at2"/>
<dbReference type="InterPro" id="IPR051450">
    <property type="entry name" value="Gfo/Idh/MocA_Oxidoreductases"/>
</dbReference>
<dbReference type="GO" id="GO:0000166">
    <property type="term" value="F:nucleotide binding"/>
    <property type="evidence" value="ECO:0007669"/>
    <property type="project" value="InterPro"/>
</dbReference>
<feature type="domain" description="GFO/IDH/MocA-like oxidoreductase" evidence="2">
    <location>
        <begin position="133"/>
        <end position="252"/>
    </location>
</feature>
<keyword evidence="3" id="KW-0560">Oxidoreductase</keyword>
<accession>A0A1P8WNC6</accession>
<evidence type="ECO:0000313" key="4">
    <source>
        <dbReference type="Proteomes" id="UP000187735"/>
    </source>
</evidence>
<dbReference type="SUPFAM" id="SSF55347">
    <property type="entry name" value="Glyceraldehyde-3-phosphate dehydrogenase-like, C-terminal domain"/>
    <property type="match status" value="1"/>
</dbReference>
<sequence>MISRVEPTFVLIGAGGISKAYAQAFANGLPYKLVGVADIRKEAAEEVAEIVGAKSYDDIEIMCAELQPTAAIVCTPPNTHAAICIELMNLGIHVLCEKPLAVTSQDARRMISAADANNVTFTMGSKFRFVEDVQEARRIIESGKLGDIVLFENTFAGFCDMSQRWNSNPEISGGGVLIDNGTHSIDIMRFLLGSVTELQVVEGRRIQNLAVEDTARLFVRNEAGAMGSIDLSWSMNKVQPHFISIYGSKGTLLVGWQESKFQLAGESEWTVFGNGYDKVGAFSNQLSNFAAAIKGEEELIINSNDALASVMTMETAYEALKSSEWHPVAQTHEQWVRGGVASKVE</sequence>
<reference evidence="3 4" key="1">
    <citation type="journal article" date="2016" name="Front. Microbiol.">
        <title>Fuerstia marisgermanicae gen. nov., sp. nov., an Unusual Member of the Phylum Planctomycetes from the German Wadden Sea.</title>
        <authorList>
            <person name="Kohn T."/>
            <person name="Heuer A."/>
            <person name="Jogler M."/>
            <person name="Vollmers J."/>
            <person name="Boedeker C."/>
            <person name="Bunk B."/>
            <person name="Rast P."/>
            <person name="Borchert D."/>
            <person name="Glockner I."/>
            <person name="Freese H.M."/>
            <person name="Klenk H.P."/>
            <person name="Overmann J."/>
            <person name="Kaster A.K."/>
            <person name="Rohde M."/>
            <person name="Wiegand S."/>
            <person name="Jogler C."/>
        </authorList>
    </citation>
    <scope>NUCLEOTIDE SEQUENCE [LARGE SCALE GENOMIC DNA]</scope>
    <source>
        <strain evidence="3 4">NH11</strain>
    </source>
</reference>
<dbReference type="PANTHER" id="PTHR43377:SF1">
    <property type="entry name" value="BILIVERDIN REDUCTASE A"/>
    <property type="match status" value="1"/>
</dbReference>
<feature type="domain" description="Gfo/Idh/MocA-like oxidoreductase N-terminal" evidence="1">
    <location>
        <begin position="9"/>
        <end position="124"/>
    </location>
</feature>
<dbReference type="InterPro" id="IPR036291">
    <property type="entry name" value="NAD(P)-bd_dom_sf"/>
</dbReference>
<dbReference type="Gene3D" id="3.30.360.10">
    <property type="entry name" value="Dihydrodipicolinate Reductase, domain 2"/>
    <property type="match status" value="1"/>
</dbReference>
<dbReference type="GO" id="GO:0016491">
    <property type="term" value="F:oxidoreductase activity"/>
    <property type="evidence" value="ECO:0007669"/>
    <property type="project" value="UniProtKB-KW"/>
</dbReference>
<gene>
    <name evidence="3" type="primary">ycjS_2</name>
    <name evidence="3" type="ORF">Fuma_05219</name>
</gene>
<dbReference type="STRING" id="1891926.Fuma_05219"/>
<dbReference type="Proteomes" id="UP000187735">
    <property type="component" value="Chromosome"/>
</dbReference>
<dbReference type="InterPro" id="IPR000683">
    <property type="entry name" value="Gfo/Idh/MocA-like_OxRdtase_N"/>
</dbReference>
<dbReference type="AlphaFoldDB" id="A0A1P8WNC6"/>
<dbReference type="Gene3D" id="3.40.50.720">
    <property type="entry name" value="NAD(P)-binding Rossmann-like Domain"/>
    <property type="match status" value="1"/>
</dbReference>
<dbReference type="EC" id="1.-.-.-" evidence="3"/>
<protein>
    <submittedName>
        <fullName evidence="3">Putative oxidoreductase YcjS</fullName>
        <ecNumber evidence="3">1.-.-.-</ecNumber>
    </submittedName>
</protein>
<evidence type="ECO:0000259" key="1">
    <source>
        <dbReference type="Pfam" id="PF01408"/>
    </source>
</evidence>
<evidence type="ECO:0000313" key="3">
    <source>
        <dbReference type="EMBL" id="APZ95560.1"/>
    </source>
</evidence>
<evidence type="ECO:0000259" key="2">
    <source>
        <dbReference type="Pfam" id="PF22725"/>
    </source>
</evidence>
<dbReference type="Pfam" id="PF01408">
    <property type="entry name" value="GFO_IDH_MocA"/>
    <property type="match status" value="1"/>
</dbReference>
<dbReference type="PANTHER" id="PTHR43377">
    <property type="entry name" value="BILIVERDIN REDUCTASE A"/>
    <property type="match status" value="1"/>
</dbReference>
<dbReference type="InterPro" id="IPR055170">
    <property type="entry name" value="GFO_IDH_MocA-like_dom"/>
</dbReference>
<keyword evidence="4" id="KW-1185">Reference proteome</keyword>
<dbReference type="Pfam" id="PF22725">
    <property type="entry name" value="GFO_IDH_MocA_C3"/>
    <property type="match status" value="1"/>
</dbReference>